<evidence type="ECO:0000256" key="2">
    <source>
        <dbReference type="ARBA" id="ARBA00022723"/>
    </source>
</evidence>
<feature type="domain" description="SprT-like" evidence="5">
    <location>
        <begin position="12"/>
        <end position="158"/>
    </location>
</feature>
<comment type="cofactor">
    <cofactor evidence="4">
        <name>Zn(2+)</name>
        <dbReference type="ChEBI" id="CHEBI:29105"/>
    </cofactor>
    <text evidence="4">Binds 1 zinc ion.</text>
</comment>
<dbReference type="EMBL" id="FNNQ01000014">
    <property type="protein sequence ID" value="SDX33907.1"/>
    <property type="molecule type" value="Genomic_DNA"/>
</dbReference>
<keyword evidence="2 4" id="KW-0479">Metal-binding</keyword>
<evidence type="ECO:0000313" key="6">
    <source>
        <dbReference type="EMBL" id="SDX33907.1"/>
    </source>
</evidence>
<dbReference type="STRING" id="1048340.SAMN05444487_11478"/>
<reference evidence="6 7" key="1">
    <citation type="submission" date="2016-10" db="EMBL/GenBank/DDBJ databases">
        <authorList>
            <person name="de Groot N.N."/>
        </authorList>
    </citation>
    <scope>NUCLEOTIDE SEQUENCE [LARGE SCALE GENOMIC DNA]</scope>
    <source>
        <strain evidence="6 7">DSM 45610</strain>
    </source>
</reference>
<dbReference type="GO" id="GO:0005737">
    <property type="term" value="C:cytoplasm"/>
    <property type="evidence" value="ECO:0007669"/>
    <property type="project" value="UniProtKB-SubCell"/>
</dbReference>
<evidence type="ECO:0000256" key="4">
    <source>
        <dbReference type="HAMAP-Rule" id="MF_00745"/>
    </source>
</evidence>
<dbReference type="HAMAP" id="MF_00745">
    <property type="entry name" value="SprT_like"/>
    <property type="match status" value="1"/>
</dbReference>
<name>A0A1H3AW65_9BACL</name>
<keyword evidence="1 4" id="KW-0963">Cytoplasm</keyword>
<dbReference type="GO" id="GO:0008270">
    <property type="term" value="F:zinc ion binding"/>
    <property type="evidence" value="ECO:0007669"/>
    <property type="project" value="UniProtKB-UniRule"/>
</dbReference>
<comment type="subcellular location">
    <subcellularLocation>
        <location evidence="4">Cytoplasm</location>
    </subcellularLocation>
</comment>
<evidence type="ECO:0000256" key="1">
    <source>
        <dbReference type="ARBA" id="ARBA00022490"/>
    </source>
</evidence>
<evidence type="ECO:0000259" key="5">
    <source>
        <dbReference type="SMART" id="SM00731"/>
    </source>
</evidence>
<evidence type="ECO:0000313" key="7">
    <source>
        <dbReference type="Proteomes" id="UP000198534"/>
    </source>
</evidence>
<sequence length="160" mass="18785">MNDRSLPKMDAPTLQRWVETISLRDFGKPFRHHAQFNSRLRTTGGRYFLSDHRIEISPRHLQILGREIMDRIIRHELCHYHLHIEGKGYHHRDADFKDLLARVGGLRHTPPLPGIKSKRKGARYVLTCQNCGQEAFRQRKMDPNRYRCGACHGPLSLREI</sequence>
<dbReference type="NCBIfam" id="NF003339">
    <property type="entry name" value="PRK04351.1"/>
    <property type="match status" value="1"/>
</dbReference>
<dbReference type="Pfam" id="PF10263">
    <property type="entry name" value="SprT-like"/>
    <property type="match status" value="1"/>
</dbReference>
<gene>
    <name evidence="6" type="ORF">SAMN05444487_11478</name>
</gene>
<dbReference type="InterPro" id="IPR023524">
    <property type="entry name" value="Uncharacterised_SprT-like"/>
</dbReference>
<feature type="binding site" evidence="4">
    <location>
        <position position="79"/>
    </location>
    <ligand>
        <name>Zn(2+)</name>
        <dbReference type="ChEBI" id="CHEBI:29105"/>
    </ligand>
</feature>
<dbReference type="GO" id="GO:0006950">
    <property type="term" value="P:response to stress"/>
    <property type="evidence" value="ECO:0007669"/>
    <property type="project" value="UniProtKB-ARBA"/>
</dbReference>
<proteinExistence type="inferred from homology"/>
<organism evidence="6 7">
    <name type="scientific">Marininema mesophilum</name>
    <dbReference type="NCBI Taxonomy" id="1048340"/>
    <lineage>
        <taxon>Bacteria</taxon>
        <taxon>Bacillati</taxon>
        <taxon>Bacillota</taxon>
        <taxon>Bacilli</taxon>
        <taxon>Bacillales</taxon>
        <taxon>Thermoactinomycetaceae</taxon>
        <taxon>Marininema</taxon>
    </lineage>
</organism>
<keyword evidence="7" id="KW-1185">Reference proteome</keyword>
<dbReference type="AlphaFoldDB" id="A0A1H3AW65"/>
<protein>
    <recommendedName>
        <fullName evidence="4">Protein SprT-like</fullName>
    </recommendedName>
</protein>
<dbReference type="Pfam" id="PF17283">
    <property type="entry name" value="Zn_ribbon_SprT"/>
    <property type="match status" value="1"/>
</dbReference>
<comment type="similarity">
    <text evidence="4">Belongs to the SprT family.</text>
</comment>
<dbReference type="SMART" id="SM00731">
    <property type="entry name" value="SprT"/>
    <property type="match status" value="1"/>
</dbReference>
<dbReference type="InterPro" id="IPR035240">
    <property type="entry name" value="SprT_Zn_ribbon"/>
</dbReference>
<dbReference type="Proteomes" id="UP000198534">
    <property type="component" value="Unassembled WGS sequence"/>
</dbReference>
<dbReference type="InterPro" id="IPR006640">
    <property type="entry name" value="SprT-like_domain"/>
</dbReference>
<accession>A0A1H3AW65</accession>
<evidence type="ECO:0000256" key="3">
    <source>
        <dbReference type="ARBA" id="ARBA00022833"/>
    </source>
</evidence>
<feature type="active site" evidence="4">
    <location>
        <position position="76"/>
    </location>
</feature>
<keyword evidence="3 4" id="KW-0862">Zinc</keyword>
<feature type="binding site" evidence="4">
    <location>
        <position position="75"/>
    </location>
    <ligand>
        <name>Zn(2+)</name>
        <dbReference type="ChEBI" id="CHEBI:29105"/>
    </ligand>
</feature>